<dbReference type="PANTHER" id="PTHR43736">
    <property type="entry name" value="ADP-RIBOSE PYROPHOSPHATASE"/>
    <property type="match status" value="1"/>
</dbReference>
<dbReference type="Proteomes" id="UP000193711">
    <property type="component" value="Unassembled WGS sequence"/>
</dbReference>
<dbReference type="Pfam" id="PF21906">
    <property type="entry name" value="WHD_NrtR"/>
    <property type="match status" value="1"/>
</dbReference>
<dbReference type="RefSeq" id="WP_085475415.1">
    <property type="nucleotide sequence ID" value="NZ_FXBM01000001.1"/>
</dbReference>
<sequence length="228" mass="25819">MDRDDQPQLAVSTVIFALRPHPETGASTVWIPVVRRIREPFEGLWALPGGPLRPDEDLAEAARRTLRDTTGLAPRYLEQLYAVGGTDRSPGERRVVSIVYWALVRTSEADEALDDENVTWLCTDLPLELAFDHGVIVEYALWRLRNKMEYSRIAHAFLGETFTLAQLREVHEAVLQKPLDPANFRRTIEASKTVVPTEERLTGTRHRPPRLYRYDGSVALVDNGPLPV</sequence>
<dbReference type="STRING" id="1891671.SAMN06295885_0972"/>
<evidence type="ECO:0000313" key="3">
    <source>
        <dbReference type="Proteomes" id="UP000193711"/>
    </source>
</evidence>
<dbReference type="SUPFAM" id="SSF55811">
    <property type="entry name" value="Nudix"/>
    <property type="match status" value="1"/>
</dbReference>
<feature type="domain" description="Nudix hydrolase" evidence="1">
    <location>
        <begin position="6"/>
        <end position="144"/>
    </location>
</feature>
<evidence type="ECO:0000259" key="1">
    <source>
        <dbReference type="PROSITE" id="PS51462"/>
    </source>
</evidence>
<dbReference type="Gene3D" id="1.10.10.10">
    <property type="entry name" value="Winged helix-like DNA-binding domain superfamily/Winged helix DNA-binding domain"/>
    <property type="match status" value="1"/>
</dbReference>
<dbReference type="InterPro" id="IPR015797">
    <property type="entry name" value="NUDIX_hydrolase-like_dom_sf"/>
</dbReference>
<dbReference type="PROSITE" id="PS51462">
    <property type="entry name" value="NUDIX"/>
    <property type="match status" value="1"/>
</dbReference>
<dbReference type="Pfam" id="PF00293">
    <property type="entry name" value="NUDIX"/>
    <property type="match status" value="1"/>
</dbReference>
<dbReference type="EMBL" id="FXBM01000001">
    <property type="protein sequence ID" value="SMH34337.1"/>
    <property type="molecule type" value="Genomic_DNA"/>
</dbReference>
<dbReference type="InterPro" id="IPR036390">
    <property type="entry name" value="WH_DNA-bd_sf"/>
</dbReference>
<dbReference type="InterPro" id="IPR036388">
    <property type="entry name" value="WH-like_DNA-bd_sf"/>
</dbReference>
<keyword evidence="3" id="KW-1185">Reference proteome</keyword>
<dbReference type="SUPFAM" id="SSF46785">
    <property type="entry name" value="Winged helix' DNA-binding domain"/>
    <property type="match status" value="1"/>
</dbReference>
<name>A0A1X7NC48_9MICO</name>
<reference evidence="3" key="1">
    <citation type="submission" date="2017-04" db="EMBL/GenBank/DDBJ databases">
        <authorList>
            <person name="Varghese N."/>
            <person name="Submissions S."/>
        </authorList>
    </citation>
    <scope>NUCLEOTIDE SEQUENCE [LARGE SCALE GENOMIC DNA]</scope>
    <source>
        <strain evidence="3">VKM Ac-2121</strain>
    </source>
</reference>
<dbReference type="InterPro" id="IPR000086">
    <property type="entry name" value="NUDIX_hydrolase_dom"/>
</dbReference>
<dbReference type="InterPro" id="IPR054105">
    <property type="entry name" value="WHD_NrtR"/>
</dbReference>
<dbReference type="Gene3D" id="3.90.79.10">
    <property type="entry name" value="Nucleoside Triphosphate Pyrophosphohydrolase"/>
    <property type="match status" value="1"/>
</dbReference>
<evidence type="ECO:0000313" key="2">
    <source>
        <dbReference type="EMBL" id="SMH34337.1"/>
    </source>
</evidence>
<gene>
    <name evidence="2" type="ORF">SAMN06295885_0972</name>
</gene>
<dbReference type="OrthoDB" id="9786141at2"/>
<dbReference type="PANTHER" id="PTHR43736:SF4">
    <property type="entry name" value="SLR1690 PROTEIN"/>
    <property type="match status" value="1"/>
</dbReference>
<dbReference type="CDD" id="cd18873">
    <property type="entry name" value="NUDIX_NadM_like"/>
    <property type="match status" value="1"/>
</dbReference>
<protein>
    <submittedName>
        <fullName evidence="2">ADP-ribose pyrophosphatase YjhB, NUDIX family</fullName>
    </submittedName>
</protein>
<proteinExistence type="predicted"/>
<accession>A0A1X7NC48</accession>
<organism evidence="2 3">
    <name type="scientific">Rathayibacter oskolensis</name>
    <dbReference type="NCBI Taxonomy" id="1891671"/>
    <lineage>
        <taxon>Bacteria</taxon>
        <taxon>Bacillati</taxon>
        <taxon>Actinomycetota</taxon>
        <taxon>Actinomycetes</taxon>
        <taxon>Micrococcales</taxon>
        <taxon>Microbacteriaceae</taxon>
        <taxon>Rathayibacter</taxon>
    </lineage>
</organism>
<dbReference type="AlphaFoldDB" id="A0A1X7NC48"/>